<feature type="transmembrane region" description="Helical" evidence="8">
    <location>
        <begin position="201"/>
        <end position="225"/>
    </location>
</feature>
<dbReference type="GO" id="GO:1990961">
    <property type="term" value="P:xenobiotic detoxification by transmembrane export across the plasma membrane"/>
    <property type="evidence" value="ECO:0007669"/>
    <property type="project" value="InterPro"/>
</dbReference>
<comment type="subcellular location">
    <subcellularLocation>
        <location evidence="8">Cell inner membrane</location>
        <topology evidence="8">Multi-pass membrane protein</topology>
    </subcellularLocation>
    <subcellularLocation>
        <location evidence="1">Cell membrane</location>
        <topology evidence="1">Multi-pass membrane protein</topology>
    </subcellularLocation>
</comment>
<evidence type="ECO:0000256" key="4">
    <source>
        <dbReference type="ARBA" id="ARBA00022475"/>
    </source>
</evidence>
<keyword evidence="8" id="KW-0997">Cell inner membrane</keyword>
<reference evidence="10 11" key="1">
    <citation type="journal article" date="2016" name="BMC Genomics">
        <title>Combined genomic and structural analyses of a cultured magnetotactic bacterium reveals its niche adaptation to a dynamic environment.</title>
        <authorList>
            <person name="Araujo A.C."/>
            <person name="Morillo V."/>
            <person name="Cypriano J."/>
            <person name="Teixeira L.C."/>
            <person name="Leao P."/>
            <person name="Lyra S."/>
            <person name="Almeida L.G."/>
            <person name="Bazylinski D.A."/>
            <person name="Vasconcellos A.T."/>
            <person name="Abreu F."/>
            <person name="Lins U."/>
        </authorList>
    </citation>
    <scope>NUCLEOTIDE SEQUENCE [LARGE SCALE GENOMIC DNA]</scope>
    <source>
        <strain evidence="10 11">IT-1</strain>
    </source>
</reference>
<keyword evidence="5 8" id="KW-0812">Transmembrane</keyword>
<evidence type="ECO:0000256" key="2">
    <source>
        <dbReference type="ARBA" id="ARBA00006236"/>
    </source>
</evidence>
<feature type="domain" description="Major facilitator superfamily (MFS) profile" evidence="9">
    <location>
        <begin position="1"/>
        <end position="379"/>
    </location>
</feature>
<evidence type="ECO:0000313" key="11">
    <source>
        <dbReference type="Proteomes" id="UP000194003"/>
    </source>
</evidence>
<evidence type="ECO:0000259" key="9">
    <source>
        <dbReference type="PROSITE" id="PS50850"/>
    </source>
</evidence>
<dbReference type="SUPFAM" id="SSF103473">
    <property type="entry name" value="MFS general substrate transporter"/>
    <property type="match status" value="1"/>
</dbReference>
<dbReference type="Proteomes" id="UP000194003">
    <property type="component" value="Unassembled WGS sequence"/>
</dbReference>
<dbReference type="EMBL" id="LVJN01000014">
    <property type="protein sequence ID" value="OSM07315.1"/>
    <property type="molecule type" value="Genomic_DNA"/>
</dbReference>
<feature type="transmembrane region" description="Helical" evidence="8">
    <location>
        <begin position="237"/>
        <end position="255"/>
    </location>
</feature>
<sequence length="379" mass="39162">MLLLITALGPASTQVFLPALPAIQADFGVTAGIAQLGLSLPMLGMAFSDLGYGPWSDKAGRRKVLLFGVFAFLLGNAICFTAQDIALLIAGRVLMDCGGSVGIVLSRAIALDVYGRDKAGGIISMTLAAMAVGPMLGPLAGGVLVDTLGWRAIFVFMASIGLGILLYVHLRFRETHSSRATDASLGDVVGWFKDLLRSRTFLGYALHSSLMWGVFMGFIGAAPYVMVNVFERPATEFGLWLIPAALGYIGGNMTSARLSESHGVARLVVLGAAMALAAVVLLGVLMGLGLWSPWALFLPATVMAFGAGVAIPNAQAAAVDAIPAASGSASGLIGFLMMVIGAGAAQLVAMLQSDTPYPMVGVMAALMLLAAAALLIREK</sequence>
<dbReference type="InterPro" id="IPR011701">
    <property type="entry name" value="MFS"/>
</dbReference>
<dbReference type="InterPro" id="IPR036259">
    <property type="entry name" value="MFS_trans_sf"/>
</dbReference>
<feature type="transmembrane region" description="Helical" evidence="8">
    <location>
        <begin position="64"/>
        <end position="83"/>
    </location>
</feature>
<comment type="similarity">
    <text evidence="2 8">Belongs to the major facilitator superfamily. Bcr/CmlA family.</text>
</comment>
<dbReference type="NCBIfam" id="TIGR00710">
    <property type="entry name" value="efflux_Bcr_CflA"/>
    <property type="match status" value="1"/>
</dbReference>
<organism evidence="10 11">
    <name type="scientific">Magnetofaba australis IT-1</name>
    <dbReference type="NCBI Taxonomy" id="1434232"/>
    <lineage>
        <taxon>Bacteria</taxon>
        <taxon>Pseudomonadati</taxon>
        <taxon>Pseudomonadota</taxon>
        <taxon>Magnetococcia</taxon>
        <taxon>Magnetococcales</taxon>
        <taxon>Magnetococcaceae</taxon>
        <taxon>Magnetofaba</taxon>
    </lineage>
</organism>
<feature type="transmembrane region" description="Helical" evidence="8">
    <location>
        <begin position="29"/>
        <end position="52"/>
    </location>
</feature>
<feature type="transmembrane region" description="Helical" evidence="8">
    <location>
        <begin position="150"/>
        <end position="170"/>
    </location>
</feature>
<evidence type="ECO:0000256" key="5">
    <source>
        <dbReference type="ARBA" id="ARBA00022692"/>
    </source>
</evidence>
<feature type="transmembrane region" description="Helical" evidence="8">
    <location>
        <begin position="332"/>
        <end position="351"/>
    </location>
</feature>
<feature type="transmembrane region" description="Helical" evidence="8">
    <location>
        <begin position="294"/>
        <end position="311"/>
    </location>
</feature>
<keyword evidence="4" id="KW-1003">Cell membrane</keyword>
<dbReference type="Gene3D" id="1.20.1720.10">
    <property type="entry name" value="Multidrug resistance protein D"/>
    <property type="match status" value="1"/>
</dbReference>
<protein>
    <recommendedName>
        <fullName evidence="8">Bcr/CflA family efflux transporter</fullName>
    </recommendedName>
</protein>
<dbReference type="InterPro" id="IPR004812">
    <property type="entry name" value="Efflux_drug-R_Bcr/CmlA"/>
</dbReference>
<evidence type="ECO:0000256" key="8">
    <source>
        <dbReference type="RuleBase" id="RU365088"/>
    </source>
</evidence>
<feature type="transmembrane region" description="Helical" evidence="8">
    <location>
        <begin position="357"/>
        <end position="376"/>
    </location>
</feature>
<evidence type="ECO:0000256" key="7">
    <source>
        <dbReference type="ARBA" id="ARBA00023136"/>
    </source>
</evidence>
<dbReference type="GO" id="GO:0042910">
    <property type="term" value="F:xenobiotic transmembrane transporter activity"/>
    <property type="evidence" value="ECO:0007669"/>
    <property type="project" value="InterPro"/>
</dbReference>
<dbReference type="PANTHER" id="PTHR23502:SF132">
    <property type="entry name" value="POLYAMINE TRANSPORTER 2-RELATED"/>
    <property type="match status" value="1"/>
</dbReference>
<accession>A0A1Y2K986</accession>
<evidence type="ECO:0000313" key="10">
    <source>
        <dbReference type="EMBL" id="OSM07315.1"/>
    </source>
</evidence>
<feature type="transmembrane region" description="Helical" evidence="8">
    <location>
        <begin position="267"/>
        <end position="288"/>
    </location>
</feature>
<proteinExistence type="inferred from homology"/>
<dbReference type="AlphaFoldDB" id="A0A1Y2K986"/>
<evidence type="ECO:0000256" key="3">
    <source>
        <dbReference type="ARBA" id="ARBA00022448"/>
    </source>
</evidence>
<keyword evidence="11" id="KW-1185">Reference proteome</keyword>
<feature type="transmembrane region" description="Helical" evidence="8">
    <location>
        <begin position="122"/>
        <end position="144"/>
    </location>
</feature>
<dbReference type="STRING" id="1434232.MAIT1_04464"/>
<comment type="caution">
    <text evidence="10">The sequence shown here is derived from an EMBL/GenBank/DDBJ whole genome shotgun (WGS) entry which is preliminary data.</text>
</comment>
<dbReference type="Pfam" id="PF07690">
    <property type="entry name" value="MFS_1"/>
    <property type="match status" value="1"/>
</dbReference>
<name>A0A1Y2K986_9PROT</name>
<keyword evidence="6 8" id="KW-1133">Transmembrane helix</keyword>
<dbReference type="CDD" id="cd17320">
    <property type="entry name" value="MFS_MdfA_MDR_like"/>
    <property type="match status" value="1"/>
</dbReference>
<dbReference type="PROSITE" id="PS50850">
    <property type="entry name" value="MFS"/>
    <property type="match status" value="1"/>
</dbReference>
<feature type="transmembrane region" description="Helical" evidence="8">
    <location>
        <begin position="89"/>
        <end position="110"/>
    </location>
</feature>
<evidence type="ECO:0000256" key="6">
    <source>
        <dbReference type="ARBA" id="ARBA00022989"/>
    </source>
</evidence>
<dbReference type="GO" id="GO:0005886">
    <property type="term" value="C:plasma membrane"/>
    <property type="evidence" value="ECO:0007669"/>
    <property type="project" value="UniProtKB-SubCell"/>
</dbReference>
<dbReference type="InterPro" id="IPR020846">
    <property type="entry name" value="MFS_dom"/>
</dbReference>
<gene>
    <name evidence="10" type="ORF">MAIT1_04464</name>
</gene>
<keyword evidence="3 8" id="KW-0813">Transport</keyword>
<keyword evidence="7 8" id="KW-0472">Membrane</keyword>
<dbReference type="PANTHER" id="PTHR23502">
    <property type="entry name" value="MAJOR FACILITATOR SUPERFAMILY"/>
    <property type="match status" value="1"/>
</dbReference>
<evidence type="ECO:0000256" key="1">
    <source>
        <dbReference type="ARBA" id="ARBA00004651"/>
    </source>
</evidence>
<comment type="caution">
    <text evidence="8">Lacks conserved residue(s) required for the propagation of feature annotation.</text>
</comment>